<evidence type="ECO:0000256" key="2">
    <source>
        <dbReference type="ARBA" id="ARBA00007935"/>
    </source>
</evidence>
<dbReference type="OrthoDB" id="4455417at2"/>
<feature type="transmembrane region" description="Helical" evidence="8">
    <location>
        <begin position="290"/>
        <end position="312"/>
    </location>
</feature>
<feature type="transmembrane region" description="Helical" evidence="8">
    <location>
        <begin position="159"/>
        <end position="180"/>
    </location>
</feature>
<dbReference type="AlphaFoldDB" id="A0A0D4C0U6"/>
<dbReference type="PANTHER" id="PTHR30472:SF24">
    <property type="entry name" value="FERRIC ENTEROBACTIN TRANSPORT SYSTEM PERMEASE PROTEIN FEPG"/>
    <property type="match status" value="1"/>
</dbReference>
<keyword evidence="5 8" id="KW-0812">Transmembrane</keyword>
<feature type="transmembrane region" description="Helical" evidence="8">
    <location>
        <begin position="319"/>
        <end position="340"/>
    </location>
</feature>
<dbReference type="SUPFAM" id="SSF81345">
    <property type="entry name" value="ABC transporter involved in vitamin B12 uptake, BtuC"/>
    <property type="match status" value="1"/>
</dbReference>
<dbReference type="HOGENOM" id="CLU_013016_1_1_11"/>
<organism evidence="9 10">
    <name type="scientific">Psychromicrobium lacuslunae</name>
    <dbReference type="NCBI Taxonomy" id="1618207"/>
    <lineage>
        <taxon>Bacteria</taxon>
        <taxon>Bacillati</taxon>
        <taxon>Actinomycetota</taxon>
        <taxon>Actinomycetes</taxon>
        <taxon>Micrococcales</taxon>
        <taxon>Micrococcaceae</taxon>
        <taxon>Psychromicrobium</taxon>
    </lineage>
</organism>
<evidence type="ECO:0000256" key="5">
    <source>
        <dbReference type="ARBA" id="ARBA00022692"/>
    </source>
</evidence>
<sequence length="346" mass="36227">MSAVGSPKVLRFRGLSLLWSSRSMILLAVFALLILGFAMLGLTLGKAGLGLDQVWAAITGESSAMIRKVVLEWRAPRIVAAVLFGAALGISGTLFQSLVRNPLASPDIIGFNTGAFTGVIVVMLLGGSSFAAMSLGALSGGLLTAAVIYVLAFRRGVRGFRFIIVGIAASAFLSSLNTWFSVNVDLDTALRAASWGAGTLQLVSWEQLLLSSLVILLISMFLPLISRWLRQLQMGDEVAAMAGVPVEKAKVVIIVIGVALTAVVTAAAGPIAFVALVAPHIARRLWRQHSALGLLGSAAVGALLLLVSDLLAQHALSGVTLPVGAVTICLGGLYLVWLPLREVERK</sequence>
<evidence type="ECO:0000256" key="4">
    <source>
        <dbReference type="ARBA" id="ARBA00022475"/>
    </source>
</evidence>
<dbReference type="KEGG" id="ari:UM93_13115"/>
<keyword evidence="4" id="KW-1003">Cell membrane</keyword>
<feature type="transmembrane region" description="Helical" evidence="8">
    <location>
        <begin position="251"/>
        <end position="278"/>
    </location>
</feature>
<dbReference type="GO" id="GO:0033214">
    <property type="term" value="P:siderophore-iron import into cell"/>
    <property type="evidence" value="ECO:0007669"/>
    <property type="project" value="TreeGrafter"/>
</dbReference>
<dbReference type="PANTHER" id="PTHR30472">
    <property type="entry name" value="FERRIC ENTEROBACTIN TRANSPORT SYSTEM PERMEASE PROTEIN"/>
    <property type="match status" value="1"/>
</dbReference>
<feature type="transmembrane region" description="Helical" evidence="8">
    <location>
        <begin position="131"/>
        <end position="152"/>
    </location>
</feature>
<proteinExistence type="inferred from homology"/>
<dbReference type="STRING" id="1618207.UM93_13115"/>
<keyword evidence="7 8" id="KW-0472">Membrane</keyword>
<dbReference type="PATRIC" id="fig|1618207.4.peg.2658"/>
<dbReference type="InterPro" id="IPR000522">
    <property type="entry name" value="ABC_transptr_permease_BtuC"/>
</dbReference>
<gene>
    <name evidence="9" type="ORF">UM93_13115</name>
</gene>
<accession>A0A0D4C0U6</accession>
<dbReference type="Gene3D" id="1.10.3470.10">
    <property type="entry name" value="ABC transporter involved in vitamin B12 uptake, BtuC"/>
    <property type="match status" value="1"/>
</dbReference>
<reference evidence="9 10" key="1">
    <citation type="journal article" date="2015" name="Genome Announc.">
        <title>Complete Genome Sequencing of Protease-Producing Novel Arthrobacter sp. Strain IHBB 11108 Using PacBio Single-Molecule Real-Time Sequencing Technology.</title>
        <authorList>
            <person name="Kiran S."/>
            <person name="Swarnkar M.K."/>
            <person name="Pal M."/>
            <person name="Thakur R."/>
            <person name="Tewari R."/>
            <person name="Singh A.K."/>
            <person name="Gulati A."/>
        </authorList>
    </citation>
    <scope>NUCLEOTIDE SEQUENCE [LARGE SCALE GENOMIC DNA]</scope>
    <source>
        <strain evidence="9 10">IHBB 11108</strain>
    </source>
</reference>
<evidence type="ECO:0000256" key="6">
    <source>
        <dbReference type="ARBA" id="ARBA00022989"/>
    </source>
</evidence>
<dbReference type="InterPro" id="IPR037294">
    <property type="entry name" value="ABC_BtuC-like"/>
</dbReference>
<evidence type="ECO:0000313" key="10">
    <source>
        <dbReference type="Proteomes" id="UP000061839"/>
    </source>
</evidence>
<dbReference type="CDD" id="cd06550">
    <property type="entry name" value="TM_ABC_iron-siderophores_like"/>
    <property type="match status" value="1"/>
</dbReference>
<dbReference type="EMBL" id="CP011005">
    <property type="protein sequence ID" value="AJT42208.1"/>
    <property type="molecule type" value="Genomic_DNA"/>
</dbReference>
<evidence type="ECO:0000256" key="3">
    <source>
        <dbReference type="ARBA" id="ARBA00022448"/>
    </source>
</evidence>
<protein>
    <submittedName>
        <fullName evidence="9">Iron ABC transporter permease</fullName>
    </submittedName>
</protein>
<feature type="transmembrane region" description="Helical" evidence="8">
    <location>
        <begin position="208"/>
        <end position="230"/>
    </location>
</feature>
<dbReference type="Pfam" id="PF01032">
    <property type="entry name" value="FecCD"/>
    <property type="match status" value="1"/>
</dbReference>
<evidence type="ECO:0000256" key="1">
    <source>
        <dbReference type="ARBA" id="ARBA00004651"/>
    </source>
</evidence>
<comment type="subcellular location">
    <subcellularLocation>
        <location evidence="1">Cell membrane</location>
        <topology evidence="1">Multi-pass membrane protein</topology>
    </subcellularLocation>
</comment>
<feature type="transmembrane region" description="Helical" evidence="8">
    <location>
        <begin position="75"/>
        <end position="95"/>
    </location>
</feature>
<dbReference type="Proteomes" id="UP000061839">
    <property type="component" value="Chromosome"/>
</dbReference>
<evidence type="ECO:0000313" key="9">
    <source>
        <dbReference type="EMBL" id="AJT42208.1"/>
    </source>
</evidence>
<dbReference type="GO" id="GO:0022857">
    <property type="term" value="F:transmembrane transporter activity"/>
    <property type="evidence" value="ECO:0007669"/>
    <property type="project" value="InterPro"/>
</dbReference>
<comment type="similarity">
    <text evidence="2">Belongs to the binding-protein-dependent transport system permease family. FecCD subfamily.</text>
</comment>
<evidence type="ECO:0000256" key="8">
    <source>
        <dbReference type="SAM" id="Phobius"/>
    </source>
</evidence>
<evidence type="ECO:0000256" key="7">
    <source>
        <dbReference type="ARBA" id="ARBA00023136"/>
    </source>
</evidence>
<keyword evidence="10" id="KW-1185">Reference proteome</keyword>
<keyword evidence="3" id="KW-0813">Transport</keyword>
<keyword evidence="6 8" id="KW-1133">Transmembrane helix</keyword>
<dbReference type="GO" id="GO:0005886">
    <property type="term" value="C:plasma membrane"/>
    <property type="evidence" value="ECO:0007669"/>
    <property type="project" value="UniProtKB-SubCell"/>
</dbReference>
<feature type="transmembrane region" description="Helical" evidence="8">
    <location>
        <begin position="107"/>
        <end position="125"/>
    </location>
</feature>
<name>A0A0D4C0U6_9MICC</name>